<dbReference type="GO" id="GO:0043165">
    <property type="term" value="P:Gram-negative-bacterium-type cell outer membrane assembly"/>
    <property type="evidence" value="ECO:0007669"/>
    <property type="project" value="InterPro"/>
</dbReference>
<dbReference type="EC" id="5.2.1.8" evidence="7"/>
<evidence type="ECO:0000313" key="9">
    <source>
        <dbReference type="EMBL" id="ARN74305.1"/>
    </source>
</evidence>
<dbReference type="GO" id="GO:0030288">
    <property type="term" value="C:outer membrane-bounded periplasmic space"/>
    <property type="evidence" value="ECO:0007669"/>
    <property type="project" value="InterPro"/>
</dbReference>
<organism evidence="9 10">
    <name type="scientific">Oceanicoccus sagamiensis</name>
    <dbReference type="NCBI Taxonomy" id="716816"/>
    <lineage>
        <taxon>Bacteria</taxon>
        <taxon>Pseudomonadati</taxon>
        <taxon>Pseudomonadota</taxon>
        <taxon>Gammaproteobacteria</taxon>
        <taxon>Cellvibrionales</taxon>
        <taxon>Spongiibacteraceae</taxon>
        <taxon>Oceanicoccus</taxon>
    </lineage>
</organism>
<evidence type="ECO:0000256" key="4">
    <source>
        <dbReference type="ARBA" id="ARBA00023110"/>
    </source>
</evidence>
<dbReference type="InterPro" id="IPR023058">
    <property type="entry name" value="PPIase_PpiC_CS"/>
</dbReference>
<keyword evidence="1 7" id="KW-0732">Signal</keyword>
<dbReference type="PROSITE" id="PS01096">
    <property type="entry name" value="PPIC_PPIASE_1"/>
    <property type="match status" value="1"/>
</dbReference>
<keyword evidence="5 7" id="KW-0143">Chaperone</keyword>
<dbReference type="Gene3D" id="3.10.50.40">
    <property type="match status" value="2"/>
</dbReference>
<dbReference type="InterPro" id="IPR023034">
    <property type="entry name" value="PPIase_SurA"/>
</dbReference>
<dbReference type="HAMAP" id="MF_01183">
    <property type="entry name" value="Chaperone_SurA"/>
    <property type="match status" value="1"/>
</dbReference>
<sequence>MKILIKLIATAASKGRRNRLAILAGSLFVVFGSLNATLASANNQLQLLDQVIAIVDDDVVMASELKERIQQVKVNIEKSGKSAPPMQEIQQEILDQLIIENIQLQMAMRAGVRISDAQLNDSMLRIAQQNRMNLLQFKEALESDGISYNATREQIRKEMLLQRVQQGNVNQRVQITDQEIANFLSSEEGQSMTAPEYRMLHTLIAIPGGADRATVAAAKAMADALYQRIDNGEAYEKVMSSYSQLKINDLGWRKAADLPSLISSLATTTTEGGTASPVQSASGFHLVKLLDKRGDGEVIPQTKARHILLKPSAIRNEAATEAEIKQLRQRIIDGEEFEDLAREFSEDIGSALEGGDLGWTSPGQLVGAFQDAMDSTQPGDISPAFKSQYGWHVLQVIERRDKDVTDDIRRNIARNHIHQRKYDDELQTWLQKIRDEAYVDFK</sequence>
<evidence type="ECO:0000256" key="6">
    <source>
        <dbReference type="ARBA" id="ARBA00023235"/>
    </source>
</evidence>
<dbReference type="GO" id="GO:0006457">
    <property type="term" value="P:protein folding"/>
    <property type="evidence" value="ECO:0007669"/>
    <property type="project" value="UniProtKB-UniRule"/>
</dbReference>
<dbReference type="EMBL" id="CP019343">
    <property type="protein sequence ID" value="ARN74305.1"/>
    <property type="molecule type" value="Genomic_DNA"/>
</dbReference>
<dbReference type="AlphaFoldDB" id="A0A1X9NEI6"/>
<accession>A0A1X9NEI6</accession>
<dbReference type="Pfam" id="PF00639">
    <property type="entry name" value="Rotamase"/>
    <property type="match status" value="2"/>
</dbReference>
<evidence type="ECO:0000259" key="8">
    <source>
        <dbReference type="PROSITE" id="PS50198"/>
    </source>
</evidence>
<evidence type="ECO:0000256" key="2">
    <source>
        <dbReference type="ARBA" id="ARBA00022737"/>
    </source>
</evidence>
<evidence type="ECO:0000313" key="10">
    <source>
        <dbReference type="Proteomes" id="UP000193450"/>
    </source>
</evidence>
<dbReference type="PANTHER" id="PTHR47637:SF1">
    <property type="entry name" value="CHAPERONE SURA"/>
    <property type="match status" value="1"/>
</dbReference>
<gene>
    <name evidence="7" type="primary">surA</name>
    <name evidence="9" type="ORF">BST96_09320</name>
</gene>
<evidence type="ECO:0000256" key="7">
    <source>
        <dbReference type="HAMAP-Rule" id="MF_01183"/>
    </source>
</evidence>
<dbReference type="PANTHER" id="PTHR47637">
    <property type="entry name" value="CHAPERONE SURA"/>
    <property type="match status" value="1"/>
</dbReference>
<evidence type="ECO:0000256" key="3">
    <source>
        <dbReference type="ARBA" id="ARBA00022764"/>
    </source>
</evidence>
<protein>
    <recommendedName>
        <fullName evidence="7">Chaperone SurA</fullName>
    </recommendedName>
    <alternativeName>
        <fullName evidence="7">Peptidyl-prolyl cis-trans isomerase SurA</fullName>
        <shortName evidence="7">PPIase SurA</shortName>
        <ecNumber evidence="7">5.2.1.8</ecNumber>
    </alternativeName>
    <alternativeName>
        <fullName evidence="7">Rotamase SurA</fullName>
    </alternativeName>
</protein>
<keyword evidence="6 7" id="KW-0413">Isomerase</keyword>
<dbReference type="OrthoDB" id="14196at2"/>
<dbReference type="GO" id="GO:0042277">
    <property type="term" value="F:peptide binding"/>
    <property type="evidence" value="ECO:0007669"/>
    <property type="project" value="InterPro"/>
</dbReference>
<dbReference type="InterPro" id="IPR015391">
    <property type="entry name" value="SurA_N"/>
</dbReference>
<keyword evidence="2 7" id="KW-0677">Repeat</keyword>
<feature type="domain" description="PpiC" evidence="8">
    <location>
        <begin position="299"/>
        <end position="398"/>
    </location>
</feature>
<comment type="catalytic activity">
    <reaction evidence="7">
        <text>[protein]-peptidylproline (omega=180) = [protein]-peptidylproline (omega=0)</text>
        <dbReference type="Rhea" id="RHEA:16237"/>
        <dbReference type="Rhea" id="RHEA-COMP:10747"/>
        <dbReference type="Rhea" id="RHEA-COMP:10748"/>
        <dbReference type="ChEBI" id="CHEBI:83833"/>
        <dbReference type="ChEBI" id="CHEBI:83834"/>
        <dbReference type="EC" id="5.2.1.8"/>
    </reaction>
</comment>
<dbReference type="InterPro" id="IPR027304">
    <property type="entry name" value="Trigger_fact/SurA_dom_sf"/>
</dbReference>
<keyword evidence="4 7" id="KW-0697">Rotamase</keyword>
<dbReference type="STRING" id="716816.BST96_09320"/>
<dbReference type="GO" id="GO:0003755">
    <property type="term" value="F:peptidyl-prolyl cis-trans isomerase activity"/>
    <property type="evidence" value="ECO:0007669"/>
    <property type="project" value="UniProtKB-UniRule"/>
</dbReference>
<keyword evidence="10" id="KW-1185">Reference proteome</keyword>
<dbReference type="GO" id="GO:0051082">
    <property type="term" value="F:unfolded protein binding"/>
    <property type="evidence" value="ECO:0007669"/>
    <property type="project" value="UniProtKB-UniRule"/>
</dbReference>
<dbReference type="Gene3D" id="1.10.4030.10">
    <property type="entry name" value="Porin chaperone SurA, peptide-binding domain"/>
    <property type="match status" value="1"/>
</dbReference>
<dbReference type="KEGG" id="osg:BST96_09320"/>
<dbReference type="SUPFAM" id="SSF109998">
    <property type="entry name" value="Triger factor/SurA peptide-binding domain-like"/>
    <property type="match status" value="1"/>
</dbReference>
<dbReference type="InterPro" id="IPR046357">
    <property type="entry name" value="PPIase_dom_sf"/>
</dbReference>
<evidence type="ECO:0000256" key="5">
    <source>
        <dbReference type="ARBA" id="ARBA00023186"/>
    </source>
</evidence>
<comment type="subcellular location">
    <subcellularLocation>
        <location evidence="7">Periplasm</location>
    </subcellularLocation>
    <text evidence="7">Is capable of associating with the outer membrane.</text>
</comment>
<evidence type="ECO:0000256" key="1">
    <source>
        <dbReference type="ARBA" id="ARBA00022729"/>
    </source>
</evidence>
<dbReference type="PROSITE" id="PS50198">
    <property type="entry name" value="PPIC_PPIASE_2"/>
    <property type="match status" value="2"/>
</dbReference>
<name>A0A1X9NEI6_9GAMM</name>
<dbReference type="GO" id="GO:0050821">
    <property type="term" value="P:protein stabilization"/>
    <property type="evidence" value="ECO:0007669"/>
    <property type="project" value="InterPro"/>
</dbReference>
<comment type="domain">
    <text evidence="7">The PPIase activity resides only in the second parvulin domain. The N-terminal region and the C-terminal tail are necessary and sufficient for the chaperone activity of SurA. The PPIase activity is dispensable for SurA to function as a chaperone. The N-terminal region and the C-terminal tail are also required for porin recognition.</text>
</comment>
<dbReference type="Proteomes" id="UP000193450">
    <property type="component" value="Chromosome"/>
</dbReference>
<dbReference type="InterPro" id="IPR000297">
    <property type="entry name" value="PPIase_PpiC"/>
</dbReference>
<dbReference type="InterPro" id="IPR050280">
    <property type="entry name" value="OMP_Chaperone_SurA"/>
</dbReference>
<dbReference type="Pfam" id="PF09312">
    <property type="entry name" value="SurA_N"/>
    <property type="match status" value="1"/>
</dbReference>
<proteinExistence type="inferred from homology"/>
<feature type="domain" description="PpiC" evidence="8">
    <location>
        <begin position="194"/>
        <end position="291"/>
    </location>
</feature>
<dbReference type="RefSeq" id="WP_085758443.1">
    <property type="nucleotide sequence ID" value="NZ_CP019343.1"/>
</dbReference>
<reference evidence="9 10" key="1">
    <citation type="submission" date="2016-11" db="EMBL/GenBank/DDBJ databases">
        <title>Trade-off between light-utilization and light-protection in marine flavobacteria.</title>
        <authorList>
            <person name="Kumagai Y."/>
        </authorList>
    </citation>
    <scope>NUCLEOTIDE SEQUENCE [LARGE SCALE GENOMIC DNA]</scope>
    <source>
        <strain evidence="9 10">NBRC 107125</strain>
    </source>
</reference>
<keyword evidence="3 7" id="KW-0574">Periplasm</keyword>
<dbReference type="SUPFAM" id="SSF54534">
    <property type="entry name" value="FKBP-like"/>
    <property type="match status" value="2"/>
</dbReference>
<comment type="function">
    <text evidence="7">Chaperone involved in the correct folding and assembly of outer membrane proteins. Recognizes specific patterns of aromatic residues and the orientation of their side chains, which are found more frequently in integral outer membrane proteins. May act in both early periplasmic and late outer membrane-associated steps of protein maturation.</text>
</comment>